<name>A0AAQ3UX13_PASNO</name>
<evidence type="ECO:0000313" key="2">
    <source>
        <dbReference type="Proteomes" id="UP001341281"/>
    </source>
</evidence>
<keyword evidence="2" id="KW-1185">Reference proteome</keyword>
<dbReference type="Proteomes" id="UP001341281">
    <property type="component" value="Chromosome 10"/>
</dbReference>
<organism evidence="1 2">
    <name type="scientific">Paspalum notatum var. saurae</name>
    <dbReference type="NCBI Taxonomy" id="547442"/>
    <lineage>
        <taxon>Eukaryota</taxon>
        <taxon>Viridiplantae</taxon>
        <taxon>Streptophyta</taxon>
        <taxon>Embryophyta</taxon>
        <taxon>Tracheophyta</taxon>
        <taxon>Spermatophyta</taxon>
        <taxon>Magnoliopsida</taxon>
        <taxon>Liliopsida</taxon>
        <taxon>Poales</taxon>
        <taxon>Poaceae</taxon>
        <taxon>PACMAD clade</taxon>
        <taxon>Panicoideae</taxon>
        <taxon>Andropogonodae</taxon>
        <taxon>Paspaleae</taxon>
        <taxon>Paspalinae</taxon>
        <taxon>Paspalum</taxon>
    </lineage>
</organism>
<dbReference type="AlphaFoldDB" id="A0AAQ3UX13"/>
<protein>
    <submittedName>
        <fullName evidence="1">Uncharacterized protein</fullName>
    </submittedName>
</protein>
<dbReference type="EMBL" id="CP144754">
    <property type="protein sequence ID" value="WVZ98017.1"/>
    <property type="molecule type" value="Genomic_DNA"/>
</dbReference>
<reference evidence="1 2" key="1">
    <citation type="submission" date="2024-02" db="EMBL/GenBank/DDBJ databases">
        <title>High-quality chromosome-scale genome assembly of Pensacola bahiagrass (Paspalum notatum Flugge var. saurae).</title>
        <authorList>
            <person name="Vega J.M."/>
            <person name="Podio M."/>
            <person name="Orjuela J."/>
            <person name="Siena L.A."/>
            <person name="Pessino S.C."/>
            <person name="Combes M.C."/>
            <person name="Mariac C."/>
            <person name="Albertini E."/>
            <person name="Pupilli F."/>
            <person name="Ortiz J.P.A."/>
            <person name="Leblanc O."/>
        </authorList>
    </citation>
    <scope>NUCLEOTIDE SEQUENCE [LARGE SCALE GENOMIC DNA]</scope>
    <source>
        <strain evidence="1">R1</strain>
        <tissue evidence="1">Leaf</tissue>
    </source>
</reference>
<proteinExistence type="predicted"/>
<gene>
    <name evidence="1" type="ORF">U9M48_043507</name>
</gene>
<accession>A0AAQ3UX13</accession>
<sequence length="144" mass="16097">MEIDSLRQEIQKRDALLKTQEKYQKKQQAHAERLHAQQMAAIQAMYQAQGMTFVMPKVALALVLPQWRMFAQMSFSPAPQFNLVYYIGIGSAGVQSLPNSSTILRTTWRSAIWTDIDPPLGDFVNNLFASGGTGHNSNKLGAIK</sequence>
<evidence type="ECO:0000313" key="1">
    <source>
        <dbReference type="EMBL" id="WVZ98017.1"/>
    </source>
</evidence>